<comment type="caution">
    <text evidence="2">The sequence shown here is derived from an EMBL/GenBank/DDBJ whole genome shotgun (WGS) entry which is preliminary data.</text>
</comment>
<dbReference type="EMBL" id="JAPWDO010000007">
    <property type="protein sequence ID" value="KAJ5462124.1"/>
    <property type="molecule type" value="Genomic_DNA"/>
</dbReference>
<proteinExistence type="predicted"/>
<name>A0A9W9WH81_9EURO</name>
<protein>
    <submittedName>
        <fullName evidence="2">Uncharacterized protein</fullName>
    </submittedName>
</protein>
<feature type="region of interest" description="Disordered" evidence="1">
    <location>
        <begin position="1"/>
        <end position="32"/>
    </location>
</feature>
<reference evidence="2" key="1">
    <citation type="submission" date="2022-12" db="EMBL/GenBank/DDBJ databases">
        <authorList>
            <person name="Petersen C."/>
        </authorList>
    </citation>
    <scope>NUCLEOTIDE SEQUENCE</scope>
    <source>
        <strain evidence="2">IBT 17660</strain>
    </source>
</reference>
<evidence type="ECO:0000256" key="1">
    <source>
        <dbReference type="SAM" id="MobiDB-lite"/>
    </source>
</evidence>
<dbReference type="Proteomes" id="UP001147760">
    <property type="component" value="Unassembled WGS sequence"/>
</dbReference>
<dbReference type="AlphaFoldDB" id="A0A9W9WH81"/>
<organism evidence="2 3">
    <name type="scientific">Penicillium desertorum</name>
    <dbReference type="NCBI Taxonomy" id="1303715"/>
    <lineage>
        <taxon>Eukaryota</taxon>
        <taxon>Fungi</taxon>
        <taxon>Dikarya</taxon>
        <taxon>Ascomycota</taxon>
        <taxon>Pezizomycotina</taxon>
        <taxon>Eurotiomycetes</taxon>
        <taxon>Eurotiomycetidae</taxon>
        <taxon>Eurotiales</taxon>
        <taxon>Aspergillaceae</taxon>
        <taxon>Penicillium</taxon>
    </lineage>
</organism>
<reference evidence="2" key="2">
    <citation type="journal article" date="2023" name="IMA Fungus">
        <title>Comparative genomic study of the Penicillium genus elucidates a diverse pangenome and 15 lateral gene transfer events.</title>
        <authorList>
            <person name="Petersen C."/>
            <person name="Sorensen T."/>
            <person name="Nielsen M.R."/>
            <person name="Sondergaard T.E."/>
            <person name="Sorensen J.L."/>
            <person name="Fitzpatrick D.A."/>
            <person name="Frisvad J.C."/>
            <person name="Nielsen K.L."/>
        </authorList>
    </citation>
    <scope>NUCLEOTIDE SEQUENCE</scope>
    <source>
        <strain evidence="2">IBT 17660</strain>
    </source>
</reference>
<dbReference type="OrthoDB" id="10488102at2759"/>
<sequence>MTASRGPQIAPIAPFLRRPRPPARLRPAPAPFGWRPLRPPLSPDASVRLYRKDHLPSQVSHALSLLAHPVSFLLALTDLRPIDLQPDALPPSFHRRCRSIRRQGWSSRRGLRRDLVAQGQAF</sequence>
<evidence type="ECO:0000313" key="3">
    <source>
        <dbReference type="Proteomes" id="UP001147760"/>
    </source>
</evidence>
<accession>A0A9W9WH81</accession>
<evidence type="ECO:0000313" key="2">
    <source>
        <dbReference type="EMBL" id="KAJ5462124.1"/>
    </source>
</evidence>
<gene>
    <name evidence="2" type="ORF">N7530_010329</name>
</gene>
<keyword evidence="3" id="KW-1185">Reference proteome</keyword>